<dbReference type="InterPro" id="IPR023214">
    <property type="entry name" value="HAD_sf"/>
</dbReference>
<dbReference type="InterPro" id="IPR036412">
    <property type="entry name" value="HAD-like_sf"/>
</dbReference>
<dbReference type="PANTHER" id="PTHR43434:SF20">
    <property type="entry name" value="5'-NUCLEOTIDASE"/>
    <property type="match status" value="1"/>
</dbReference>
<dbReference type="Pfam" id="PF13419">
    <property type="entry name" value="HAD_2"/>
    <property type="match status" value="1"/>
</dbReference>
<dbReference type="InterPro" id="IPR050155">
    <property type="entry name" value="HAD-like_hydrolase_sf"/>
</dbReference>
<dbReference type="EMBL" id="LT629772">
    <property type="protein sequence ID" value="SDR88569.1"/>
    <property type="molecule type" value="Genomic_DNA"/>
</dbReference>
<dbReference type="AlphaFoldDB" id="A0A1H1MRP7"/>
<dbReference type="STRING" id="630515.SAMN04489812_0207"/>
<accession>A0A1H1MRP7</accession>
<dbReference type="InterPro" id="IPR041492">
    <property type="entry name" value="HAD_2"/>
</dbReference>
<sequence length="233" mass="24929">MTSTEPSPRVSTDDRPVILFDLDGTVLDSAPGIVAAQQAALRDVGIEPPSEEVLRSDLGPPPAVLFARVGVPAERIDEAGAAYRRHYLSEGIQNATVFPGVREVLASLQQRFRLATATMKLISTATPFLDHHRLTEYFEVVGGAAEGGAGDKSVIIDATCTALGDPERHKMIMVGDRHSDISGGRDHEMATIAVTWGYGSRDELVASGPDLIIDSPDQLEPAIDRLLADAEPH</sequence>
<name>A0A1H1MRP7_9ACTN</name>
<dbReference type="SFLD" id="SFLDG01129">
    <property type="entry name" value="C1.5:_HAD__Beta-PGM__Phosphata"/>
    <property type="match status" value="1"/>
</dbReference>
<dbReference type="SFLD" id="SFLDS00003">
    <property type="entry name" value="Haloacid_Dehalogenase"/>
    <property type="match status" value="1"/>
</dbReference>
<dbReference type="Proteomes" id="UP000199103">
    <property type="component" value="Chromosome I"/>
</dbReference>
<proteinExistence type="predicted"/>
<dbReference type="InterPro" id="IPR023198">
    <property type="entry name" value="PGP-like_dom2"/>
</dbReference>
<keyword evidence="2" id="KW-1185">Reference proteome</keyword>
<evidence type="ECO:0000313" key="2">
    <source>
        <dbReference type="Proteomes" id="UP000199103"/>
    </source>
</evidence>
<dbReference type="PANTHER" id="PTHR43434">
    <property type="entry name" value="PHOSPHOGLYCOLATE PHOSPHATASE"/>
    <property type="match status" value="1"/>
</dbReference>
<dbReference type="GO" id="GO:0005829">
    <property type="term" value="C:cytosol"/>
    <property type="evidence" value="ECO:0007669"/>
    <property type="project" value="TreeGrafter"/>
</dbReference>
<dbReference type="GO" id="GO:0004713">
    <property type="term" value="F:protein tyrosine kinase activity"/>
    <property type="evidence" value="ECO:0007669"/>
    <property type="project" value="TreeGrafter"/>
</dbReference>
<protein>
    <submittedName>
        <fullName evidence="1">Phosphoglycolate phosphatase</fullName>
    </submittedName>
</protein>
<dbReference type="Gene3D" id="3.40.50.1000">
    <property type="entry name" value="HAD superfamily/HAD-like"/>
    <property type="match status" value="1"/>
</dbReference>
<dbReference type="SUPFAM" id="SSF56784">
    <property type="entry name" value="HAD-like"/>
    <property type="match status" value="1"/>
</dbReference>
<evidence type="ECO:0000313" key="1">
    <source>
        <dbReference type="EMBL" id="SDR88569.1"/>
    </source>
</evidence>
<gene>
    <name evidence="1" type="ORF">SAMN04489812_0207</name>
</gene>
<reference evidence="1 2" key="1">
    <citation type="submission" date="2016-10" db="EMBL/GenBank/DDBJ databases">
        <authorList>
            <person name="de Groot N.N."/>
        </authorList>
    </citation>
    <scope>NUCLEOTIDE SEQUENCE [LARGE SCALE GENOMIC DNA]</scope>
    <source>
        <strain evidence="1 2">DSM 21800</strain>
    </source>
</reference>
<organism evidence="1 2">
    <name type="scientific">Microlunatus soli</name>
    <dbReference type="NCBI Taxonomy" id="630515"/>
    <lineage>
        <taxon>Bacteria</taxon>
        <taxon>Bacillati</taxon>
        <taxon>Actinomycetota</taxon>
        <taxon>Actinomycetes</taxon>
        <taxon>Propionibacteriales</taxon>
        <taxon>Propionibacteriaceae</taxon>
        <taxon>Microlunatus</taxon>
    </lineage>
</organism>
<dbReference type="Gene3D" id="1.10.150.240">
    <property type="entry name" value="Putative phosphatase, domain 2"/>
    <property type="match status" value="1"/>
</dbReference>